<protein>
    <submittedName>
        <fullName evidence="2">Uncharacterized protein</fullName>
    </submittedName>
</protein>
<accession>A0ABU6ZKF6</accession>
<dbReference type="Proteomes" id="UP001341840">
    <property type="component" value="Unassembled WGS sequence"/>
</dbReference>
<evidence type="ECO:0000313" key="3">
    <source>
        <dbReference type="Proteomes" id="UP001341840"/>
    </source>
</evidence>
<dbReference type="EMBL" id="JASCZI010272483">
    <property type="protein sequence ID" value="MED6222414.1"/>
    <property type="molecule type" value="Genomic_DNA"/>
</dbReference>
<organism evidence="2 3">
    <name type="scientific">Stylosanthes scabra</name>
    <dbReference type="NCBI Taxonomy" id="79078"/>
    <lineage>
        <taxon>Eukaryota</taxon>
        <taxon>Viridiplantae</taxon>
        <taxon>Streptophyta</taxon>
        <taxon>Embryophyta</taxon>
        <taxon>Tracheophyta</taxon>
        <taxon>Spermatophyta</taxon>
        <taxon>Magnoliopsida</taxon>
        <taxon>eudicotyledons</taxon>
        <taxon>Gunneridae</taxon>
        <taxon>Pentapetalae</taxon>
        <taxon>rosids</taxon>
        <taxon>fabids</taxon>
        <taxon>Fabales</taxon>
        <taxon>Fabaceae</taxon>
        <taxon>Papilionoideae</taxon>
        <taxon>50 kb inversion clade</taxon>
        <taxon>dalbergioids sensu lato</taxon>
        <taxon>Dalbergieae</taxon>
        <taxon>Pterocarpus clade</taxon>
        <taxon>Stylosanthes</taxon>
    </lineage>
</organism>
<comment type="caution">
    <text evidence="2">The sequence shown here is derived from an EMBL/GenBank/DDBJ whole genome shotgun (WGS) entry which is preliminary data.</text>
</comment>
<evidence type="ECO:0000256" key="1">
    <source>
        <dbReference type="SAM" id="MobiDB-lite"/>
    </source>
</evidence>
<name>A0ABU6ZKF6_9FABA</name>
<sequence>MSLNCLTCSHVLERTDSYNELFTRKVDRSLFKCETPKGGALYKIKSERRRSQSTGDVPSSPGTEPRLVRSSGVRRDWNLENLGVDNQEHAIWEEDRVDMIMVWGFEAATAI</sequence>
<feature type="compositionally biased region" description="Polar residues" evidence="1">
    <location>
        <begin position="52"/>
        <end position="62"/>
    </location>
</feature>
<gene>
    <name evidence="2" type="ORF">PIB30_064225</name>
</gene>
<feature type="region of interest" description="Disordered" evidence="1">
    <location>
        <begin position="44"/>
        <end position="69"/>
    </location>
</feature>
<evidence type="ECO:0000313" key="2">
    <source>
        <dbReference type="EMBL" id="MED6222414.1"/>
    </source>
</evidence>
<dbReference type="PANTHER" id="PTHR36019">
    <property type="entry name" value="PLANT/PROTEIN"/>
    <property type="match status" value="1"/>
</dbReference>
<reference evidence="2 3" key="1">
    <citation type="journal article" date="2023" name="Plants (Basel)">
        <title>Bridging the Gap: Combining Genomics and Transcriptomics Approaches to Understand Stylosanthes scabra, an Orphan Legume from the Brazilian Caatinga.</title>
        <authorList>
            <person name="Ferreira-Neto J.R.C."/>
            <person name="da Silva M.D."/>
            <person name="Binneck E."/>
            <person name="de Melo N.F."/>
            <person name="da Silva R.H."/>
            <person name="de Melo A.L.T.M."/>
            <person name="Pandolfi V."/>
            <person name="Bustamante F.O."/>
            <person name="Brasileiro-Vidal A.C."/>
            <person name="Benko-Iseppon A.M."/>
        </authorList>
    </citation>
    <scope>NUCLEOTIDE SEQUENCE [LARGE SCALE GENOMIC DNA]</scope>
    <source>
        <tissue evidence="2">Leaves</tissue>
    </source>
</reference>
<dbReference type="PANTHER" id="PTHR36019:SF3">
    <property type="entry name" value="PLANT_PROTEIN"/>
    <property type="match status" value="1"/>
</dbReference>
<proteinExistence type="predicted"/>
<keyword evidence="3" id="KW-1185">Reference proteome</keyword>